<comment type="caution">
    <text evidence="2">The sequence shown here is derived from an EMBL/GenBank/DDBJ whole genome shotgun (WGS) entry which is preliminary data.</text>
</comment>
<dbReference type="PANTHER" id="PTHR37017">
    <property type="entry name" value="AB HYDROLASE-1 DOMAIN-CONTAINING PROTEIN-RELATED"/>
    <property type="match status" value="1"/>
</dbReference>
<gene>
    <name evidence="2" type="ORF">DI555_15600</name>
</gene>
<evidence type="ECO:0000259" key="1">
    <source>
        <dbReference type="Pfam" id="PF12697"/>
    </source>
</evidence>
<dbReference type="GO" id="GO:0016787">
    <property type="term" value="F:hydrolase activity"/>
    <property type="evidence" value="ECO:0007669"/>
    <property type="project" value="UniProtKB-KW"/>
</dbReference>
<dbReference type="Gene3D" id="3.40.50.1820">
    <property type="entry name" value="alpha/beta hydrolase"/>
    <property type="match status" value="1"/>
</dbReference>
<dbReference type="InterPro" id="IPR000073">
    <property type="entry name" value="AB_hydrolase_1"/>
</dbReference>
<sequence length="246" mass="26490">MTTFVLLHGGGMGGWTWKYVREILEAHGHKVYTPTFTGFGERSHLIGRDVGNETHVRDIVNVFKFEDLHDVVLVAHSYAGTVAPGIIAEVGDRIASIIYLDAIIAHSGERIASLMGYVPEEQVAQLDALLEAGEGPIGSGVDEMQRAAAKEHPHLMDPAREKWLLDNLSDQPMKATAGAIAKGSETIARPVDYIAAAVTVMTAMHERARALGWNIHEHPGDHALLVGDPEGTTGLILKIAGLKVDA</sequence>
<proteinExistence type="predicted"/>
<dbReference type="SUPFAM" id="SSF53474">
    <property type="entry name" value="alpha/beta-Hydrolases"/>
    <property type="match status" value="1"/>
</dbReference>
<name>A0A2W5NL28_9SPHN</name>
<dbReference type="InterPro" id="IPR029058">
    <property type="entry name" value="AB_hydrolase_fold"/>
</dbReference>
<reference evidence="2 3" key="1">
    <citation type="submission" date="2017-08" db="EMBL/GenBank/DDBJ databases">
        <title>Infants hospitalized years apart are colonized by the same room-sourced microbial strains.</title>
        <authorList>
            <person name="Brooks B."/>
            <person name="Olm M.R."/>
            <person name="Firek B.A."/>
            <person name="Baker R."/>
            <person name="Thomas B.C."/>
            <person name="Morowitz M.J."/>
            <person name="Banfield J.F."/>
        </authorList>
    </citation>
    <scope>NUCLEOTIDE SEQUENCE [LARGE SCALE GENOMIC DNA]</scope>
    <source>
        <strain evidence="2">S2_005_002_R2_33</strain>
    </source>
</reference>
<dbReference type="EMBL" id="QFPX01000013">
    <property type="protein sequence ID" value="PZQ53674.1"/>
    <property type="molecule type" value="Genomic_DNA"/>
</dbReference>
<dbReference type="PANTHER" id="PTHR37017:SF11">
    <property type="entry name" value="ESTERASE_LIPASE_THIOESTERASE DOMAIN-CONTAINING PROTEIN"/>
    <property type="match status" value="1"/>
</dbReference>
<feature type="domain" description="AB hydrolase-1" evidence="1">
    <location>
        <begin position="4"/>
        <end position="230"/>
    </location>
</feature>
<dbReference type="Pfam" id="PF12697">
    <property type="entry name" value="Abhydrolase_6"/>
    <property type="match status" value="1"/>
</dbReference>
<keyword evidence="2" id="KW-0378">Hydrolase</keyword>
<evidence type="ECO:0000313" key="2">
    <source>
        <dbReference type="EMBL" id="PZQ53674.1"/>
    </source>
</evidence>
<dbReference type="AlphaFoldDB" id="A0A2W5NL28"/>
<dbReference type="InterPro" id="IPR052897">
    <property type="entry name" value="Sec-Metab_Biosynth_Hydrolase"/>
</dbReference>
<organism evidence="2 3">
    <name type="scientific">Novosphingobium pentaromativorans</name>
    <dbReference type="NCBI Taxonomy" id="205844"/>
    <lineage>
        <taxon>Bacteria</taxon>
        <taxon>Pseudomonadati</taxon>
        <taxon>Pseudomonadota</taxon>
        <taxon>Alphaproteobacteria</taxon>
        <taxon>Sphingomonadales</taxon>
        <taxon>Sphingomonadaceae</taxon>
        <taxon>Novosphingobium</taxon>
    </lineage>
</organism>
<accession>A0A2W5NL28</accession>
<protein>
    <submittedName>
        <fullName evidence="2">Alpha/beta hydrolase</fullName>
    </submittedName>
</protein>
<dbReference type="Proteomes" id="UP000249082">
    <property type="component" value="Unassembled WGS sequence"/>
</dbReference>
<evidence type="ECO:0000313" key="3">
    <source>
        <dbReference type="Proteomes" id="UP000249082"/>
    </source>
</evidence>